<evidence type="ECO:0000256" key="1">
    <source>
        <dbReference type="SAM" id="Phobius"/>
    </source>
</evidence>
<sequence length="384" mass="43799">MSSFMSCVPWEYGGPQRFLIRKKSLTPFYLNLTLFLAYVTFLIFRLPNTLNDKDPLQSIRAIIHVIAIICTLFLILVSWPEFLVSRDHSIEHVNVTYLYYRKFGDEYCNLAVKKSGIPAGKVETFLKIFLYLYLTIFAFGCPIFSLAEPQLNVFLTSIFLDYFKTRGFGPISLMIFLTGIHCWIYASGVLMMVNIAFFLIPQVYPVTVILRELRPNLHFYPVTTWTARIPKNVVTTLRILQFLRQRCNHIVGPQIVPTTLIMLMGISVLCNYGVISTFVAPGRFLSILVGKFLGAVISSMATLFLIFSCNIISKVVILYVKVVKAWKTQNTSPYCNKALRSLRSEGVKVASFMTIQKITTVHTVLAIIRYTGRILIWFKGKGIN</sequence>
<feature type="transmembrane region" description="Helical" evidence="1">
    <location>
        <begin position="128"/>
        <end position="147"/>
    </location>
</feature>
<evidence type="ECO:0000313" key="2">
    <source>
        <dbReference type="EMBL" id="OXA44998.1"/>
    </source>
</evidence>
<accession>A0A226DJ30</accession>
<keyword evidence="3" id="KW-1185">Reference proteome</keyword>
<keyword evidence="1" id="KW-0472">Membrane</keyword>
<gene>
    <name evidence="2" type="ORF">Fcan01_20276</name>
</gene>
<feature type="transmembrane region" description="Helical" evidence="1">
    <location>
        <begin position="59"/>
        <end position="79"/>
    </location>
</feature>
<comment type="caution">
    <text evidence="2">The sequence shown here is derived from an EMBL/GenBank/DDBJ whole genome shotgun (WGS) entry which is preliminary data.</text>
</comment>
<keyword evidence="1" id="KW-1133">Transmembrane helix</keyword>
<dbReference type="AlphaFoldDB" id="A0A226DJ30"/>
<feature type="transmembrane region" description="Helical" evidence="1">
    <location>
        <begin position="168"/>
        <end position="186"/>
    </location>
</feature>
<keyword evidence="1" id="KW-0812">Transmembrane</keyword>
<evidence type="ECO:0000313" key="3">
    <source>
        <dbReference type="Proteomes" id="UP000198287"/>
    </source>
</evidence>
<feature type="transmembrane region" description="Helical" evidence="1">
    <location>
        <begin position="292"/>
        <end position="320"/>
    </location>
</feature>
<dbReference type="Proteomes" id="UP000198287">
    <property type="component" value="Unassembled WGS sequence"/>
</dbReference>
<proteinExistence type="predicted"/>
<reference evidence="2 3" key="1">
    <citation type="submission" date="2015-12" db="EMBL/GenBank/DDBJ databases">
        <title>The genome of Folsomia candida.</title>
        <authorList>
            <person name="Faddeeva A."/>
            <person name="Derks M.F."/>
            <person name="Anvar Y."/>
            <person name="Smit S."/>
            <person name="Van Straalen N."/>
            <person name="Roelofs D."/>
        </authorList>
    </citation>
    <scope>NUCLEOTIDE SEQUENCE [LARGE SCALE GENOMIC DNA]</scope>
    <source>
        <strain evidence="2 3">VU population</strain>
        <tissue evidence="2">Whole body</tissue>
    </source>
</reference>
<dbReference type="EMBL" id="LNIX01000018">
    <property type="protein sequence ID" value="OXA44998.1"/>
    <property type="molecule type" value="Genomic_DNA"/>
</dbReference>
<feature type="transmembrane region" description="Helical" evidence="1">
    <location>
        <begin position="260"/>
        <end position="280"/>
    </location>
</feature>
<feature type="transmembrane region" description="Helical" evidence="1">
    <location>
        <begin position="28"/>
        <end position="47"/>
    </location>
</feature>
<protein>
    <submittedName>
        <fullName evidence="2">Uncharacterized protein</fullName>
    </submittedName>
</protein>
<organism evidence="2 3">
    <name type="scientific">Folsomia candida</name>
    <name type="common">Springtail</name>
    <dbReference type="NCBI Taxonomy" id="158441"/>
    <lineage>
        <taxon>Eukaryota</taxon>
        <taxon>Metazoa</taxon>
        <taxon>Ecdysozoa</taxon>
        <taxon>Arthropoda</taxon>
        <taxon>Hexapoda</taxon>
        <taxon>Collembola</taxon>
        <taxon>Entomobryomorpha</taxon>
        <taxon>Isotomoidea</taxon>
        <taxon>Isotomidae</taxon>
        <taxon>Proisotominae</taxon>
        <taxon>Folsomia</taxon>
    </lineage>
</organism>
<name>A0A226DJ30_FOLCA</name>